<feature type="region of interest" description="Disordered" evidence="1">
    <location>
        <begin position="1"/>
        <end position="47"/>
    </location>
</feature>
<evidence type="ECO:0000313" key="2">
    <source>
        <dbReference type="EMBL" id="CAJ1391646.1"/>
    </source>
</evidence>
<name>A0AA36N218_9DINO</name>
<dbReference type="EMBL" id="CAUJNA010002223">
    <property type="protein sequence ID" value="CAJ1391646.1"/>
    <property type="molecule type" value="Genomic_DNA"/>
</dbReference>
<reference evidence="2" key="1">
    <citation type="submission" date="2023-08" db="EMBL/GenBank/DDBJ databases">
        <authorList>
            <person name="Chen Y."/>
            <person name="Shah S."/>
            <person name="Dougan E. K."/>
            <person name="Thang M."/>
            <person name="Chan C."/>
        </authorList>
    </citation>
    <scope>NUCLEOTIDE SEQUENCE</scope>
</reference>
<evidence type="ECO:0000313" key="3">
    <source>
        <dbReference type="Proteomes" id="UP001178507"/>
    </source>
</evidence>
<sequence>MADPKQTAPKEAKSDAKPETKTGASASAKTETPPAAQANPALEADVGRKEFVLASNVRADGERAKAGNTVLLKRDQHAELLALGAVTAPWPETDEDKTTD</sequence>
<dbReference type="AlphaFoldDB" id="A0AA36N218"/>
<comment type="caution">
    <text evidence="2">The sequence shown here is derived from an EMBL/GenBank/DDBJ whole genome shotgun (WGS) entry which is preliminary data.</text>
</comment>
<evidence type="ECO:0000256" key="1">
    <source>
        <dbReference type="SAM" id="MobiDB-lite"/>
    </source>
</evidence>
<feature type="compositionally biased region" description="Basic and acidic residues" evidence="1">
    <location>
        <begin position="8"/>
        <end position="20"/>
    </location>
</feature>
<accession>A0AA36N218</accession>
<keyword evidence="3" id="KW-1185">Reference proteome</keyword>
<organism evidence="2 3">
    <name type="scientific">Effrenium voratum</name>
    <dbReference type="NCBI Taxonomy" id="2562239"/>
    <lineage>
        <taxon>Eukaryota</taxon>
        <taxon>Sar</taxon>
        <taxon>Alveolata</taxon>
        <taxon>Dinophyceae</taxon>
        <taxon>Suessiales</taxon>
        <taxon>Symbiodiniaceae</taxon>
        <taxon>Effrenium</taxon>
    </lineage>
</organism>
<protein>
    <submittedName>
        <fullName evidence="2">Uncharacterized protein</fullName>
    </submittedName>
</protein>
<gene>
    <name evidence="2" type="ORF">EVOR1521_LOCUS16910</name>
</gene>
<proteinExistence type="predicted"/>
<dbReference type="Proteomes" id="UP001178507">
    <property type="component" value="Unassembled WGS sequence"/>
</dbReference>